<gene>
    <name evidence="2" type="ORF">SAMN04489841_0198</name>
</gene>
<feature type="region of interest" description="Disordered" evidence="1">
    <location>
        <begin position="1"/>
        <end position="28"/>
    </location>
</feature>
<proteinExistence type="predicted"/>
<reference evidence="3" key="1">
    <citation type="submission" date="2016-10" db="EMBL/GenBank/DDBJ databases">
        <authorList>
            <person name="Varghese N."/>
            <person name="Submissions S."/>
        </authorList>
    </citation>
    <scope>NUCLEOTIDE SEQUENCE [LARGE SCALE GENOMIC DNA]</scope>
    <source>
        <strain evidence="3">DSM 25055</strain>
    </source>
</reference>
<evidence type="ECO:0000313" key="2">
    <source>
        <dbReference type="EMBL" id="SEP64969.1"/>
    </source>
</evidence>
<evidence type="ECO:0000313" key="3">
    <source>
        <dbReference type="Proteomes" id="UP000199114"/>
    </source>
</evidence>
<name>A0A1H8ZKC7_9EURY</name>
<accession>A0A1H8ZKC7</accession>
<dbReference type="AlphaFoldDB" id="A0A1H8ZKC7"/>
<dbReference type="InterPro" id="IPR036869">
    <property type="entry name" value="J_dom_sf"/>
</dbReference>
<evidence type="ECO:0008006" key="4">
    <source>
        <dbReference type="Google" id="ProtNLM"/>
    </source>
</evidence>
<dbReference type="Proteomes" id="UP000199114">
    <property type="component" value="Unassembled WGS sequence"/>
</dbReference>
<protein>
    <recommendedName>
        <fullName evidence="4">J domain-containing protein</fullName>
    </recommendedName>
</protein>
<dbReference type="EMBL" id="FOFD01000001">
    <property type="protein sequence ID" value="SEP64969.1"/>
    <property type="molecule type" value="Genomic_DNA"/>
</dbReference>
<keyword evidence="3" id="KW-1185">Reference proteome</keyword>
<dbReference type="SUPFAM" id="SSF46565">
    <property type="entry name" value="Chaperone J-domain"/>
    <property type="match status" value="1"/>
</dbReference>
<dbReference type="RefSeq" id="WP_090611789.1">
    <property type="nucleotide sequence ID" value="NZ_FOFD01000001.1"/>
</dbReference>
<evidence type="ECO:0000256" key="1">
    <source>
        <dbReference type="SAM" id="MobiDB-lite"/>
    </source>
</evidence>
<sequence>MDDVPDPFANDAEWGLDTALDGSSPTDELTAVDEWSDATTYYDVLDLDRLEAVTSDDIRRAYLDALLDTDGDGDEERARSKARTVFEARYALMTFRAQYDEMVRELGPRLGHQAFVQWRVVGEPSNVHQWIVNHNPESQSVTDDGFEDGR</sequence>
<organism evidence="2 3">
    <name type="scientific">Natrinema salaciae</name>
    <dbReference type="NCBI Taxonomy" id="1186196"/>
    <lineage>
        <taxon>Archaea</taxon>
        <taxon>Methanobacteriati</taxon>
        <taxon>Methanobacteriota</taxon>
        <taxon>Stenosarchaea group</taxon>
        <taxon>Halobacteria</taxon>
        <taxon>Halobacteriales</taxon>
        <taxon>Natrialbaceae</taxon>
        <taxon>Natrinema</taxon>
    </lineage>
</organism>